<comment type="similarity">
    <text evidence="1">Belongs to the metallophosphoesterase superfamily. YfcE family.</text>
</comment>
<evidence type="ECO:0000313" key="4">
    <source>
        <dbReference type="Proteomes" id="UP000524404"/>
    </source>
</evidence>
<dbReference type="AlphaFoldDB" id="A0A841EMA2"/>
<name>A0A841EMA2_9BACT</name>
<dbReference type="PANTHER" id="PTHR43143">
    <property type="entry name" value="METALLOPHOSPHOESTERASE, CALCINEURIN SUPERFAMILY"/>
    <property type="match status" value="1"/>
</dbReference>
<organism evidence="3 4">
    <name type="scientific">Arcicella rosea</name>
    <dbReference type="NCBI Taxonomy" id="502909"/>
    <lineage>
        <taxon>Bacteria</taxon>
        <taxon>Pseudomonadati</taxon>
        <taxon>Bacteroidota</taxon>
        <taxon>Cytophagia</taxon>
        <taxon>Cytophagales</taxon>
        <taxon>Flectobacillaceae</taxon>
        <taxon>Arcicella</taxon>
    </lineage>
</organism>
<protein>
    <submittedName>
        <fullName evidence="3">Putative phosphodiesterase</fullName>
    </submittedName>
</protein>
<dbReference type="RefSeq" id="WP_184131771.1">
    <property type="nucleotide sequence ID" value="NZ_JACHKT010000006.1"/>
</dbReference>
<sequence>MESRRSFIKILSLGSASIAAPNQLLARDSASLKKKFIKFGICTDVHKDIMHDADARLKAFIDEASGKNLDFIIQLGDFCRPYDYNQDFMAIWNNYQGDKYHVLGNHDTDGGFTQDQVVKYWNAKARYYSYDCKGFHFVVLDGNEKDYSSNRPAGYARYISEKQLKWLENDLDNTNLPTILFCHQGLDNDNGGIHNGTQCRIVLERANTKAGFQKVQAVFSGHHHLDYYNNINDIHYIQINSMSYQWLGDQYKYSRYGSEVDKSHPMIKYTVPYKEPIWAFVEISSVNALKIYGKKSEFVGPSPSELGVTTKFDYPITAQISDRKISLKRR</sequence>
<dbReference type="EMBL" id="JACHKT010000006">
    <property type="protein sequence ID" value="MBB6002549.1"/>
    <property type="molecule type" value="Genomic_DNA"/>
</dbReference>
<dbReference type="InterPro" id="IPR029052">
    <property type="entry name" value="Metallo-depent_PP-like"/>
</dbReference>
<evidence type="ECO:0000256" key="1">
    <source>
        <dbReference type="ARBA" id="ARBA00008950"/>
    </source>
</evidence>
<dbReference type="GO" id="GO:0016787">
    <property type="term" value="F:hydrolase activity"/>
    <property type="evidence" value="ECO:0007669"/>
    <property type="project" value="InterPro"/>
</dbReference>
<proteinExistence type="inferred from homology"/>
<dbReference type="Gene3D" id="3.60.21.10">
    <property type="match status" value="1"/>
</dbReference>
<accession>A0A841EMA2</accession>
<dbReference type="InterPro" id="IPR024654">
    <property type="entry name" value="Calcineurin-like_PHP_lpxH"/>
</dbReference>
<dbReference type="InterPro" id="IPR051918">
    <property type="entry name" value="STPP_CPPED1"/>
</dbReference>
<dbReference type="InterPro" id="IPR006311">
    <property type="entry name" value="TAT_signal"/>
</dbReference>
<dbReference type="PANTHER" id="PTHR43143:SF1">
    <property type="entry name" value="SERINE_THREONINE-PROTEIN PHOSPHATASE CPPED1"/>
    <property type="match status" value="1"/>
</dbReference>
<comment type="caution">
    <text evidence="3">The sequence shown here is derived from an EMBL/GenBank/DDBJ whole genome shotgun (WGS) entry which is preliminary data.</text>
</comment>
<keyword evidence="4" id="KW-1185">Reference proteome</keyword>
<dbReference type="SUPFAM" id="SSF56300">
    <property type="entry name" value="Metallo-dependent phosphatases"/>
    <property type="match status" value="1"/>
</dbReference>
<evidence type="ECO:0000313" key="3">
    <source>
        <dbReference type="EMBL" id="MBB6002549.1"/>
    </source>
</evidence>
<feature type="domain" description="Calcineurin-like phosphoesterase" evidence="2">
    <location>
        <begin position="38"/>
        <end position="238"/>
    </location>
</feature>
<reference evidence="3 4" key="1">
    <citation type="submission" date="2020-08" db="EMBL/GenBank/DDBJ databases">
        <title>Functional genomics of gut bacteria from endangered species of beetles.</title>
        <authorList>
            <person name="Carlos-Shanley C."/>
        </authorList>
    </citation>
    <scope>NUCLEOTIDE SEQUENCE [LARGE SCALE GENOMIC DNA]</scope>
    <source>
        <strain evidence="3 4">S00070</strain>
    </source>
</reference>
<dbReference type="PROSITE" id="PS51318">
    <property type="entry name" value="TAT"/>
    <property type="match status" value="1"/>
</dbReference>
<gene>
    <name evidence="3" type="ORF">HNP25_001201</name>
</gene>
<dbReference type="Pfam" id="PF12850">
    <property type="entry name" value="Metallophos_2"/>
    <property type="match status" value="1"/>
</dbReference>
<dbReference type="Proteomes" id="UP000524404">
    <property type="component" value="Unassembled WGS sequence"/>
</dbReference>
<evidence type="ECO:0000259" key="2">
    <source>
        <dbReference type="Pfam" id="PF12850"/>
    </source>
</evidence>